<dbReference type="InterPro" id="IPR010022">
    <property type="entry name" value="XkdX"/>
</dbReference>
<evidence type="ECO:0000313" key="2">
    <source>
        <dbReference type="Proteomes" id="UP000184604"/>
    </source>
</evidence>
<dbReference type="Proteomes" id="UP000184604">
    <property type="component" value="Chromosome"/>
</dbReference>
<dbReference type="EMBL" id="CP018335">
    <property type="protein sequence ID" value="APM41324.1"/>
    <property type="molecule type" value="Genomic_DNA"/>
</dbReference>
<reference evidence="1 2" key="1">
    <citation type="submission" date="2016-12" db="EMBL/GenBank/DDBJ databases">
        <title>Complete genome sequence of Clostridium kluyveri JZZ isolated from the pit mud of a Chinese flavor liquor-making factory.</title>
        <authorList>
            <person name="Wang Y."/>
        </authorList>
    </citation>
    <scope>NUCLEOTIDE SEQUENCE [LARGE SCALE GENOMIC DNA]</scope>
    <source>
        <strain evidence="1 2">JZZ</strain>
    </source>
</reference>
<organism evidence="1 2">
    <name type="scientific">Clostridium kluyveri</name>
    <dbReference type="NCBI Taxonomy" id="1534"/>
    <lineage>
        <taxon>Bacteria</taxon>
        <taxon>Bacillati</taxon>
        <taxon>Bacillota</taxon>
        <taxon>Clostridia</taxon>
        <taxon>Eubacteriales</taxon>
        <taxon>Clostridiaceae</taxon>
        <taxon>Clostridium</taxon>
    </lineage>
</organism>
<protein>
    <recommendedName>
        <fullName evidence="3">XkdX family protein</fullName>
    </recommendedName>
</protein>
<evidence type="ECO:0008006" key="3">
    <source>
        <dbReference type="Google" id="ProtNLM"/>
    </source>
</evidence>
<gene>
    <name evidence="1" type="ORF">BS101_18285</name>
</gene>
<name>A0A1L5FE84_CLOKL</name>
<dbReference type="Pfam" id="PF09693">
    <property type="entry name" value="Phage_XkdX"/>
    <property type="match status" value="1"/>
</dbReference>
<accession>A0A1L5FE84</accession>
<dbReference type="OrthoDB" id="2313962at2"/>
<evidence type="ECO:0000313" key="1">
    <source>
        <dbReference type="EMBL" id="APM41324.1"/>
    </source>
</evidence>
<dbReference type="AlphaFoldDB" id="A0A1L5FE84"/>
<sequence length="37" mass="4120">MFYKTGALIIDDLKIAVQIGDLTADQFKEITGQDYIA</sequence>
<proteinExistence type="predicted"/>